<reference evidence="1 2" key="1">
    <citation type="submission" date="2008-05" db="EMBL/GenBank/DDBJ databases">
        <title>Complete sequence of Chlorobium limicola DSM 245.</title>
        <authorList>
            <consortium name="US DOE Joint Genome Institute"/>
            <person name="Lucas S."/>
            <person name="Copeland A."/>
            <person name="Lapidus A."/>
            <person name="Glavina del Rio T."/>
            <person name="Dalin E."/>
            <person name="Tice H."/>
            <person name="Bruce D."/>
            <person name="Goodwin L."/>
            <person name="Pitluck S."/>
            <person name="Schmutz J."/>
            <person name="Larimer F."/>
            <person name="Land M."/>
            <person name="Hauser L."/>
            <person name="Kyrpides N."/>
            <person name="Ovchinnikova G."/>
            <person name="Zhao F."/>
            <person name="Li T."/>
            <person name="Liu Z."/>
            <person name="Overmann J."/>
            <person name="Bryant D.A."/>
            <person name="Richardson P."/>
        </authorList>
    </citation>
    <scope>NUCLEOTIDE SEQUENCE [LARGE SCALE GENOMIC DNA]</scope>
    <source>
        <strain evidence="2">DSM 245 / NBRC 103803 / 6330</strain>
    </source>
</reference>
<dbReference type="Proteomes" id="UP000008841">
    <property type="component" value="Chromosome"/>
</dbReference>
<dbReference type="AlphaFoldDB" id="B3EHC7"/>
<dbReference type="HOGENOM" id="CLU_3306843_0_0_10"/>
<organism evidence="1 2">
    <name type="scientific">Chlorobium limicola (strain DSM 245 / NBRC 103803 / 6330)</name>
    <dbReference type="NCBI Taxonomy" id="290315"/>
    <lineage>
        <taxon>Bacteria</taxon>
        <taxon>Pseudomonadati</taxon>
        <taxon>Chlorobiota</taxon>
        <taxon>Chlorobiia</taxon>
        <taxon>Chlorobiales</taxon>
        <taxon>Chlorobiaceae</taxon>
        <taxon>Chlorobium/Pelodictyon group</taxon>
        <taxon>Chlorobium</taxon>
    </lineage>
</organism>
<accession>B3EHC7</accession>
<protein>
    <submittedName>
        <fullName evidence="1">Uncharacterized protein</fullName>
    </submittedName>
</protein>
<dbReference type="EMBL" id="CP001097">
    <property type="protein sequence ID" value="ACD91289.1"/>
    <property type="molecule type" value="Genomic_DNA"/>
</dbReference>
<dbReference type="KEGG" id="cli:Clim_2266"/>
<gene>
    <name evidence="1" type="ordered locus">Clim_2266</name>
</gene>
<evidence type="ECO:0000313" key="2">
    <source>
        <dbReference type="Proteomes" id="UP000008841"/>
    </source>
</evidence>
<proteinExistence type="predicted"/>
<evidence type="ECO:0000313" key="1">
    <source>
        <dbReference type="EMBL" id="ACD91289.1"/>
    </source>
</evidence>
<name>B3EHC7_CHLL2</name>
<sequence>MGIDFGGLDAFVSKKFLNVPEVGYGLQQILDIGHLYLLS</sequence>